<dbReference type="InterPro" id="IPR037972">
    <property type="entry name" value="RepB_N"/>
</dbReference>
<feature type="domain" description="ParB-like N-terminal" evidence="2">
    <location>
        <begin position="52"/>
        <end position="143"/>
    </location>
</feature>
<organism evidence="3 4">
    <name type="scientific">Defluviimonas salinarum</name>
    <dbReference type="NCBI Taxonomy" id="2992147"/>
    <lineage>
        <taxon>Bacteria</taxon>
        <taxon>Pseudomonadati</taxon>
        <taxon>Pseudomonadota</taxon>
        <taxon>Alphaproteobacteria</taxon>
        <taxon>Rhodobacterales</taxon>
        <taxon>Paracoccaceae</taxon>
        <taxon>Albidovulum</taxon>
    </lineage>
</organism>
<sequence length="323" mass="35466">MARKNILEGLMADIGTEAATPRSEAPIPEAFRRGPVAALEKDIRSSASRSVQEIDPDLIEDTGHRDRLAIPEEDVLDLRESISVHGQQVPILLRPHPRISGRYQVVYGRRRLAAIRPLGIPVKALVRTISDEEAVLAQGQENNFRKDPSFIEKALFAGELEDADYPPAVIRDALAVGKSHLSHMRKVREAIPRPIVERIGAAPSVGWKRWHQLAERLLASGTDPSAVHPGDFGEDLDSDKRFEAYAAALERLLAPGRPAAAPRAKPRPVTAANGSRIGEILTAGGRTILRTDPKETGFAQWLESHGEEALLRLHAEWANERTG</sequence>
<dbReference type="CDD" id="cd16405">
    <property type="entry name" value="RepB_like_N"/>
    <property type="match status" value="1"/>
</dbReference>
<dbReference type="InterPro" id="IPR003115">
    <property type="entry name" value="ParB_N"/>
</dbReference>
<dbReference type="InterPro" id="IPR011111">
    <property type="entry name" value="Plasmid_RepB"/>
</dbReference>
<gene>
    <name evidence="3" type="primary">repB</name>
    <name evidence="3" type="ORF">OM960_23240</name>
</gene>
<dbReference type="SMART" id="SM00470">
    <property type="entry name" value="ParB"/>
    <property type="match status" value="1"/>
</dbReference>
<proteinExistence type="inferred from homology"/>
<protein>
    <submittedName>
        <fullName evidence="3">Plasmid partitioning protein RepB</fullName>
    </submittedName>
</protein>
<dbReference type="EMBL" id="JAPDOG010000043">
    <property type="protein sequence ID" value="MCW3784440.1"/>
    <property type="molecule type" value="Genomic_DNA"/>
</dbReference>
<reference evidence="3 4" key="1">
    <citation type="submission" date="2022-10" db="EMBL/GenBank/DDBJ databases">
        <title>Defluviimonas sp. CAU 1641 isolated from mud.</title>
        <authorList>
            <person name="Kim W."/>
        </authorList>
    </citation>
    <scope>NUCLEOTIDE SEQUENCE [LARGE SCALE GENOMIC DNA]</scope>
    <source>
        <strain evidence="3 4">CAU 1641</strain>
    </source>
</reference>
<dbReference type="PANTHER" id="PTHR33375:SF1">
    <property type="entry name" value="CHROMOSOME-PARTITIONING PROTEIN PARB-RELATED"/>
    <property type="match status" value="1"/>
</dbReference>
<dbReference type="NCBIfam" id="TIGR00180">
    <property type="entry name" value="parB_part"/>
    <property type="match status" value="1"/>
</dbReference>
<dbReference type="InterPro" id="IPR036086">
    <property type="entry name" value="ParB/Sulfiredoxin_sf"/>
</dbReference>
<dbReference type="NCBIfam" id="TIGR03454">
    <property type="entry name" value="partition_RepB"/>
    <property type="match status" value="1"/>
</dbReference>
<dbReference type="InterPro" id="IPR050336">
    <property type="entry name" value="Chromosome_partition/occlusion"/>
</dbReference>
<dbReference type="InterPro" id="IPR004437">
    <property type="entry name" value="ParB/RepB/Spo0J"/>
</dbReference>
<dbReference type="RefSeq" id="WP_264773674.1">
    <property type="nucleotide sequence ID" value="NZ_JAPDOG010000043.1"/>
</dbReference>
<evidence type="ECO:0000259" key="2">
    <source>
        <dbReference type="SMART" id="SM00470"/>
    </source>
</evidence>
<name>A0ABT3J9U0_9RHOB</name>
<evidence type="ECO:0000313" key="4">
    <source>
        <dbReference type="Proteomes" id="UP001207582"/>
    </source>
</evidence>
<dbReference type="SUPFAM" id="SSF110849">
    <property type="entry name" value="ParB/Sulfiredoxin"/>
    <property type="match status" value="1"/>
</dbReference>
<evidence type="ECO:0000256" key="1">
    <source>
        <dbReference type="ARBA" id="ARBA00006295"/>
    </source>
</evidence>
<dbReference type="InterPro" id="IPR017819">
    <property type="entry name" value="Plasmid_partition_RepB"/>
</dbReference>
<dbReference type="Proteomes" id="UP001207582">
    <property type="component" value="Unassembled WGS sequence"/>
</dbReference>
<comment type="caution">
    <text evidence="3">The sequence shown here is derived from an EMBL/GenBank/DDBJ whole genome shotgun (WGS) entry which is preliminary data.</text>
</comment>
<comment type="similarity">
    <text evidence="1">Belongs to the ParB family.</text>
</comment>
<dbReference type="Pfam" id="PF02195">
    <property type="entry name" value="ParB_N"/>
    <property type="match status" value="1"/>
</dbReference>
<accession>A0ABT3J9U0</accession>
<dbReference type="Pfam" id="PF07506">
    <property type="entry name" value="RepB"/>
    <property type="match status" value="1"/>
</dbReference>
<dbReference type="Gene3D" id="3.90.1530.30">
    <property type="match status" value="1"/>
</dbReference>
<dbReference type="PANTHER" id="PTHR33375">
    <property type="entry name" value="CHROMOSOME-PARTITIONING PROTEIN PARB-RELATED"/>
    <property type="match status" value="1"/>
</dbReference>
<evidence type="ECO:0000313" key="3">
    <source>
        <dbReference type="EMBL" id="MCW3784440.1"/>
    </source>
</evidence>
<keyword evidence="4" id="KW-1185">Reference proteome</keyword>